<dbReference type="CDD" id="cd00254">
    <property type="entry name" value="LT-like"/>
    <property type="match status" value="1"/>
</dbReference>
<dbReference type="InterPro" id="IPR008258">
    <property type="entry name" value="Transglycosylase_SLT_dom_1"/>
</dbReference>
<dbReference type="RefSeq" id="WP_105512642.1">
    <property type="nucleotide sequence ID" value="NZ_PVEP01000001.1"/>
</dbReference>
<feature type="signal peptide" evidence="3">
    <location>
        <begin position="1"/>
        <end position="25"/>
    </location>
</feature>
<dbReference type="PANTHER" id="PTHR37423">
    <property type="entry name" value="SOLUBLE LYTIC MUREIN TRANSGLYCOSYLASE-RELATED"/>
    <property type="match status" value="1"/>
</dbReference>
<evidence type="ECO:0000313" key="5">
    <source>
        <dbReference type="EMBL" id="PQV58351.1"/>
    </source>
</evidence>
<dbReference type="Proteomes" id="UP000238338">
    <property type="component" value="Unassembled WGS sequence"/>
</dbReference>
<gene>
    <name evidence="5" type="ORF">LX70_00162</name>
</gene>
<name>A0A2S8SBY9_9RHOB</name>
<comment type="similarity">
    <text evidence="1">Belongs to the transglycosylase Slt family.</text>
</comment>
<evidence type="ECO:0000256" key="3">
    <source>
        <dbReference type="SAM" id="SignalP"/>
    </source>
</evidence>
<dbReference type="EMBL" id="PVEP01000001">
    <property type="protein sequence ID" value="PQV58351.1"/>
    <property type="molecule type" value="Genomic_DNA"/>
</dbReference>
<dbReference type="SUPFAM" id="SSF53955">
    <property type="entry name" value="Lysozyme-like"/>
    <property type="match status" value="1"/>
</dbReference>
<reference evidence="5 6" key="1">
    <citation type="submission" date="2018-02" db="EMBL/GenBank/DDBJ databases">
        <title>Genomic Encyclopedia of Archaeal and Bacterial Type Strains, Phase II (KMG-II): from individual species to whole genera.</title>
        <authorList>
            <person name="Goeker M."/>
        </authorList>
    </citation>
    <scope>NUCLEOTIDE SEQUENCE [LARGE SCALE GENOMIC DNA]</scope>
    <source>
        <strain evidence="5 6">DSM 18921</strain>
    </source>
</reference>
<comment type="similarity">
    <text evidence="2">Belongs to the virb1 family.</text>
</comment>
<dbReference type="Pfam" id="PF01464">
    <property type="entry name" value="SLT"/>
    <property type="match status" value="1"/>
</dbReference>
<proteinExistence type="inferred from homology"/>
<organism evidence="5 6">
    <name type="scientific">Albidovulum denitrificans</name>
    <dbReference type="NCBI Taxonomy" id="404881"/>
    <lineage>
        <taxon>Bacteria</taxon>
        <taxon>Pseudomonadati</taxon>
        <taxon>Pseudomonadota</taxon>
        <taxon>Alphaproteobacteria</taxon>
        <taxon>Rhodobacterales</taxon>
        <taxon>Paracoccaceae</taxon>
        <taxon>Albidovulum</taxon>
    </lineage>
</organism>
<evidence type="ECO:0000256" key="1">
    <source>
        <dbReference type="ARBA" id="ARBA00007734"/>
    </source>
</evidence>
<protein>
    <submittedName>
        <fullName evidence="5">Transglycosylase-like protein with SLT domain</fullName>
    </submittedName>
</protein>
<dbReference type="OrthoDB" id="9815002at2"/>
<keyword evidence="3" id="KW-0732">Signal</keyword>
<evidence type="ECO:0000256" key="2">
    <source>
        <dbReference type="ARBA" id="ARBA00009387"/>
    </source>
</evidence>
<evidence type="ECO:0000259" key="4">
    <source>
        <dbReference type="Pfam" id="PF01464"/>
    </source>
</evidence>
<dbReference type="AlphaFoldDB" id="A0A2S8SBY9"/>
<dbReference type="Gene3D" id="1.10.530.10">
    <property type="match status" value="1"/>
</dbReference>
<dbReference type="InterPro" id="IPR023346">
    <property type="entry name" value="Lysozyme-like_dom_sf"/>
</dbReference>
<comment type="caution">
    <text evidence="5">The sequence shown here is derived from an EMBL/GenBank/DDBJ whole genome shotgun (WGS) entry which is preliminary data.</text>
</comment>
<evidence type="ECO:0000313" key="6">
    <source>
        <dbReference type="Proteomes" id="UP000238338"/>
    </source>
</evidence>
<dbReference type="PANTHER" id="PTHR37423:SF2">
    <property type="entry name" value="MEMBRANE-BOUND LYTIC MUREIN TRANSGLYCOSYLASE C"/>
    <property type="match status" value="1"/>
</dbReference>
<sequence>MRIARNIAAITVILMVSGHAAPVLAEGLSLPKKTRAGVTSRLDQFRQQTRVLDSRAATQYAASVKLTPHGKDGTADTAIPTYTGRYRGAYLEVAKAAARRHGVPEDLFVRLVQQESGWNPTAVSHKGATGLAQLMPETARRLGVDIADPQDNLNGGARYLRMMYDRFGDWKLALAAYNAGPEAVKKHGGVPPYAETKGYVLAILGS</sequence>
<feature type="chain" id="PRO_5016450687" evidence="3">
    <location>
        <begin position="26"/>
        <end position="206"/>
    </location>
</feature>
<feature type="domain" description="Transglycosylase SLT" evidence="4">
    <location>
        <begin position="93"/>
        <end position="188"/>
    </location>
</feature>
<keyword evidence="6" id="KW-1185">Reference proteome</keyword>
<accession>A0A2S8SBY9</accession>